<evidence type="ECO:0000256" key="2">
    <source>
        <dbReference type="ARBA" id="ARBA00022801"/>
    </source>
</evidence>
<evidence type="ECO:0000256" key="1">
    <source>
        <dbReference type="ARBA" id="ARBA00005953"/>
    </source>
</evidence>
<protein>
    <submittedName>
        <fullName evidence="3">ARAD1C20636p</fullName>
    </submittedName>
</protein>
<dbReference type="Gene3D" id="3.10.129.10">
    <property type="entry name" value="Hotdog Thioesterase"/>
    <property type="match status" value="1"/>
</dbReference>
<accession>A0A060T1Y9</accession>
<dbReference type="SUPFAM" id="SSF54637">
    <property type="entry name" value="Thioesterase/thiol ester dehydrase-isomerase"/>
    <property type="match status" value="1"/>
</dbReference>
<dbReference type="PANTHER" id="PTHR31793:SF27">
    <property type="entry name" value="NOVEL THIOESTERASE SUPERFAMILY DOMAIN AND SAPOSIN A-TYPE DOMAIN CONTAINING PROTEIN (0610012H03RIK)"/>
    <property type="match status" value="1"/>
</dbReference>
<dbReference type="Pfam" id="PF13279">
    <property type="entry name" value="4HBT_2"/>
    <property type="match status" value="1"/>
</dbReference>
<dbReference type="AlphaFoldDB" id="A0A060T1Y9"/>
<dbReference type="InterPro" id="IPR029069">
    <property type="entry name" value="HotDog_dom_sf"/>
</dbReference>
<dbReference type="PhylomeDB" id="A0A060T1Y9"/>
<comment type="similarity">
    <text evidence="1">Belongs to the 4-hydroxybenzoyl-CoA thioesterase family.</text>
</comment>
<dbReference type="EMBL" id="HG937693">
    <property type="protein sequence ID" value="CDP34794.1"/>
    <property type="molecule type" value="Genomic_DNA"/>
</dbReference>
<name>A0A060T1Y9_BLAAD</name>
<keyword evidence="2" id="KW-0378">Hydrolase</keyword>
<sequence length="161" mass="18149">MAKRHAPGLNRYPYHATFTTRWSDNDQYGHLNNAVYYQFYDALVNGYMMEHCGWHPQADKADPQSDSKDQIGLVVSSGTEYYEIIQGFPNPITLGLAVRTLGRSSVEYEIGVFQDNTTKAKAIGRFVHVFVDRATDKTNPHGMASSLRDGLSRLVVQHPKL</sequence>
<proteinExistence type="inferred from homology"/>
<evidence type="ECO:0000313" key="3">
    <source>
        <dbReference type="EMBL" id="CDP34794.1"/>
    </source>
</evidence>
<dbReference type="CDD" id="cd00586">
    <property type="entry name" value="4HBT"/>
    <property type="match status" value="1"/>
</dbReference>
<dbReference type="InterPro" id="IPR050563">
    <property type="entry name" value="4-hydroxybenzoyl-CoA_TE"/>
</dbReference>
<dbReference type="PANTHER" id="PTHR31793">
    <property type="entry name" value="4-HYDROXYBENZOYL-COA THIOESTERASE FAMILY MEMBER"/>
    <property type="match status" value="1"/>
</dbReference>
<reference evidence="3" key="2">
    <citation type="submission" date="2014-06" db="EMBL/GenBank/DDBJ databases">
        <title>The complete genome of Blastobotrys (Arxula) adeninivorans LS3 - a yeast of biotechnological interest.</title>
        <authorList>
            <person name="Kunze G."/>
            <person name="Gaillardin C."/>
            <person name="Czernicka M."/>
            <person name="Durrens P."/>
            <person name="Martin T."/>
            <person name="Boer E."/>
            <person name="Gabaldon T."/>
            <person name="Cruz J."/>
            <person name="Talla E."/>
            <person name="Marck C."/>
            <person name="Goffeau A."/>
            <person name="Barbe V."/>
            <person name="Baret P."/>
            <person name="Baronian K."/>
            <person name="Beier S."/>
            <person name="Bleykasten C."/>
            <person name="Bode R."/>
            <person name="Casaregola S."/>
            <person name="Despons L."/>
            <person name="Fairhead C."/>
            <person name="Giersberg M."/>
            <person name="Gierski P."/>
            <person name="Hahnel U."/>
            <person name="Hartmann A."/>
            <person name="Jankowska D."/>
            <person name="Jubin C."/>
            <person name="Jung P."/>
            <person name="Lafontaine I."/>
            <person name="Leh-Louis V."/>
            <person name="Lemaire M."/>
            <person name="Marcet-Houben M."/>
            <person name="Mascher M."/>
            <person name="Morel G."/>
            <person name="Richard G.-F."/>
            <person name="Riechen J."/>
            <person name="Sacerdot C."/>
            <person name="Sarkar A."/>
            <person name="Savel G."/>
            <person name="Schacherer J."/>
            <person name="Sherman D."/>
            <person name="Straub M.-L."/>
            <person name="Stein N."/>
            <person name="Thierry A."/>
            <person name="Trautwein-Schult A."/>
            <person name="Westhof E."/>
            <person name="Worch S."/>
            <person name="Dujon B."/>
            <person name="Souciet J.-L."/>
            <person name="Wincker P."/>
            <person name="Scholz U."/>
            <person name="Neuveglise N."/>
        </authorList>
    </citation>
    <scope>NUCLEOTIDE SEQUENCE</scope>
    <source>
        <strain evidence="3">LS3</strain>
    </source>
</reference>
<dbReference type="GO" id="GO:0047617">
    <property type="term" value="F:fatty acyl-CoA hydrolase activity"/>
    <property type="evidence" value="ECO:0007669"/>
    <property type="project" value="TreeGrafter"/>
</dbReference>
<gene>
    <name evidence="3" type="ORF">GNLVRS02_ARAD1C20636g</name>
</gene>
<organism evidence="3">
    <name type="scientific">Blastobotrys adeninivorans</name>
    <name type="common">Yeast</name>
    <name type="synonym">Arxula adeninivorans</name>
    <dbReference type="NCBI Taxonomy" id="409370"/>
    <lineage>
        <taxon>Eukaryota</taxon>
        <taxon>Fungi</taxon>
        <taxon>Dikarya</taxon>
        <taxon>Ascomycota</taxon>
        <taxon>Saccharomycotina</taxon>
        <taxon>Dipodascomycetes</taxon>
        <taxon>Dipodascales</taxon>
        <taxon>Trichomonascaceae</taxon>
        <taxon>Blastobotrys</taxon>
    </lineage>
</organism>
<reference evidence="3" key="1">
    <citation type="submission" date="2014-02" db="EMBL/GenBank/DDBJ databases">
        <authorList>
            <person name="Genoscope - CEA"/>
        </authorList>
    </citation>
    <scope>NUCLEOTIDE SEQUENCE</scope>
    <source>
        <strain evidence="3">LS3</strain>
    </source>
</reference>